<accession>A0A6A3T9N5</accession>
<comment type="caution">
    <text evidence="1">The sequence shown here is derived from an EMBL/GenBank/DDBJ whole genome shotgun (WGS) entry which is preliminary data.</text>
</comment>
<evidence type="ECO:0000313" key="2">
    <source>
        <dbReference type="Proteomes" id="UP000440732"/>
    </source>
</evidence>
<protein>
    <submittedName>
        <fullName evidence="1">Uncharacterized protein</fullName>
    </submittedName>
</protein>
<name>A0A6A3T9N5_9STRA</name>
<dbReference type="EMBL" id="QXGA01000996">
    <property type="protein sequence ID" value="KAE9132588.1"/>
    <property type="molecule type" value="Genomic_DNA"/>
</dbReference>
<sequence>MAPRQRDSALVARQDEEGVALRRRSCVEATLRQAPRKPHCGGAHAVSPRSGVQHGRIVEVLACRGPLWRTTRPHCGDVARSPYGKAFWLQLFTHVCPSELYIDDKMVLHSDNCQADYPGGPNDSGIMPEMPIDYSSCNGNCIFSIYWLGFQNARWQSYINCVPLSGSGETTQVSAGWSVGTNTTEIVSDEAQSSSTQ</sequence>
<organism evidence="1 2">
    <name type="scientific">Phytophthora fragariae</name>
    <dbReference type="NCBI Taxonomy" id="53985"/>
    <lineage>
        <taxon>Eukaryota</taxon>
        <taxon>Sar</taxon>
        <taxon>Stramenopiles</taxon>
        <taxon>Oomycota</taxon>
        <taxon>Peronosporomycetes</taxon>
        <taxon>Peronosporales</taxon>
        <taxon>Peronosporaceae</taxon>
        <taxon>Phytophthora</taxon>
    </lineage>
</organism>
<reference evidence="1 2" key="1">
    <citation type="submission" date="2018-08" db="EMBL/GenBank/DDBJ databases">
        <title>Genomic investigation of the strawberry pathogen Phytophthora fragariae indicates pathogenicity is determined by transcriptional variation in three key races.</title>
        <authorList>
            <person name="Adams T.M."/>
            <person name="Armitage A.D."/>
            <person name="Sobczyk M.K."/>
            <person name="Bates H.J."/>
            <person name="Dunwell J.M."/>
            <person name="Nellist C.F."/>
            <person name="Harrison R.J."/>
        </authorList>
    </citation>
    <scope>NUCLEOTIDE SEQUENCE [LARGE SCALE GENOMIC DNA]</scope>
    <source>
        <strain evidence="1 2">NOV-5</strain>
    </source>
</reference>
<dbReference type="Proteomes" id="UP000440732">
    <property type="component" value="Unassembled WGS sequence"/>
</dbReference>
<proteinExistence type="predicted"/>
<dbReference type="AlphaFoldDB" id="A0A6A3T9N5"/>
<gene>
    <name evidence="1" type="ORF">PF006_g15251</name>
</gene>
<evidence type="ECO:0000313" key="1">
    <source>
        <dbReference type="EMBL" id="KAE9132588.1"/>
    </source>
</evidence>